<dbReference type="GO" id="GO:0015288">
    <property type="term" value="F:porin activity"/>
    <property type="evidence" value="ECO:0007669"/>
    <property type="project" value="TreeGrafter"/>
</dbReference>
<evidence type="ECO:0000256" key="5">
    <source>
        <dbReference type="ARBA" id="ARBA00023136"/>
    </source>
</evidence>
<reference evidence="7" key="1">
    <citation type="submission" date="2016-10" db="EMBL/GenBank/DDBJ databases">
        <title>Sequence of Gallionella enrichment culture.</title>
        <authorList>
            <person name="Poehlein A."/>
            <person name="Muehling M."/>
            <person name="Daniel R."/>
        </authorList>
    </citation>
    <scope>NUCLEOTIDE SEQUENCE</scope>
</reference>
<dbReference type="InterPro" id="IPR051906">
    <property type="entry name" value="TolC-like"/>
</dbReference>
<keyword evidence="3" id="KW-1134">Transmembrane beta strand</keyword>
<evidence type="ECO:0000313" key="7">
    <source>
        <dbReference type="EMBL" id="OIQ98862.1"/>
    </source>
</evidence>
<dbReference type="GO" id="GO:1990281">
    <property type="term" value="C:efflux pump complex"/>
    <property type="evidence" value="ECO:0007669"/>
    <property type="project" value="TreeGrafter"/>
</dbReference>
<evidence type="ECO:0000256" key="1">
    <source>
        <dbReference type="ARBA" id="ARBA00004442"/>
    </source>
</evidence>
<keyword evidence="5" id="KW-0472">Membrane</keyword>
<sequence length="450" mass="47287">MKISVLLLSAVTVALSAAALGADLGAPAPATPPSGVEHLSLAEAVAEAIHSNPSLQARTHVANAAASDARAANRGRLGELNAVASYSYFSDDQILRPMSRELIANGMGGLPWDRDQLHYGLAYQVPLFLGGRLVNQVGIARLEAQKSEALREGSQWQVRFNAVSLYAAAQALDRVEAALAAQIETLGQTKANIDRMVAIGKRPEIDRLKVEDDLAATQAQLAAAKADRTRVGALLLALLGRDPASPLVVDSLPDSAPAPSPDRGELRELAMRATSVREAALDVDQAARAVSVARSAFLPQVVGSANYLENTGLGINRTLDTWGASVGVVIPIFSGTSDAQRLHASKERQAASREALAQAQLQASASLQDALARLDSSYAAVAAAKARVAASGEAARIEAIRYQTGAGSIEDLLRTLARKEAAFSALALARADQFTAAERINTLVEKEIFK</sequence>
<dbReference type="PANTHER" id="PTHR30026">
    <property type="entry name" value="OUTER MEMBRANE PROTEIN TOLC"/>
    <property type="match status" value="1"/>
</dbReference>
<protein>
    <submittedName>
        <fullName evidence="7">Outer membrane efflux protein</fullName>
    </submittedName>
</protein>
<dbReference type="GO" id="GO:0015562">
    <property type="term" value="F:efflux transmembrane transporter activity"/>
    <property type="evidence" value="ECO:0007669"/>
    <property type="project" value="InterPro"/>
</dbReference>
<dbReference type="SUPFAM" id="SSF56954">
    <property type="entry name" value="Outer membrane efflux proteins (OEP)"/>
    <property type="match status" value="1"/>
</dbReference>
<keyword evidence="6" id="KW-0998">Cell outer membrane</keyword>
<dbReference type="AlphaFoldDB" id="A0A1J5RSA4"/>
<accession>A0A1J5RSA4</accession>
<name>A0A1J5RSA4_9ZZZZ</name>
<keyword evidence="2" id="KW-0813">Transport</keyword>
<comment type="subcellular location">
    <subcellularLocation>
        <location evidence="1">Cell outer membrane</location>
    </subcellularLocation>
</comment>
<keyword evidence="4" id="KW-0812">Transmembrane</keyword>
<dbReference type="InterPro" id="IPR003423">
    <property type="entry name" value="OMP_efflux"/>
</dbReference>
<evidence type="ECO:0000256" key="4">
    <source>
        <dbReference type="ARBA" id="ARBA00022692"/>
    </source>
</evidence>
<dbReference type="EMBL" id="MLJW01000113">
    <property type="protein sequence ID" value="OIQ98862.1"/>
    <property type="molecule type" value="Genomic_DNA"/>
</dbReference>
<organism evidence="7">
    <name type="scientific">mine drainage metagenome</name>
    <dbReference type="NCBI Taxonomy" id="410659"/>
    <lineage>
        <taxon>unclassified sequences</taxon>
        <taxon>metagenomes</taxon>
        <taxon>ecological metagenomes</taxon>
    </lineage>
</organism>
<dbReference type="GO" id="GO:0009279">
    <property type="term" value="C:cell outer membrane"/>
    <property type="evidence" value="ECO:0007669"/>
    <property type="project" value="UniProtKB-SubCell"/>
</dbReference>
<evidence type="ECO:0000256" key="6">
    <source>
        <dbReference type="ARBA" id="ARBA00023237"/>
    </source>
</evidence>
<comment type="caution">
    <text evidence="7">The sequence shown here is derived from an EMBL/GenBank/DDBJ whole genome shotgun (WGS) entry which is preliminary data.</text>
</comment>
<dbReference type="Gene3D" id="1.20.1600.10">
    <property type="entry name" value="Outer membrane efflux proteins (OEP)"/>
    <property type="match status" value="1"/>
</dbReference>
<proteinExistence type="predicted"/>
<dbReference type="Pfam" id="PF02321">
    <property type="entry name" value="OEP"/>
    <property type="match status" value="2"/>
</dbReference>
<gene>
    <name evidence="7" type="ORF">GALL_191040</name>
</gene>
<evidence type="ECO:0000256" key="2">
    <source>
        <dbReference type="ARBA" id="ARBA00022448"/>
    </source>
</evidence>
<evidence type="ECO:0000256" key="3">
    <source>
        <dbReference type="ARBA" id="ARBA00022452"/>
    </source>
</evidence>
<dbReference type="PANTHER" id="PTHR30026:SF20">
    <property type="entry name" value="OUTER MEMBRANE PROTEIN TOLC"/>
    <property type="match status" value="1"/>
</dbReference>